<dbReference type="InterPro" id="IPR048684">
    <property type="entry name" value="COG4_C"/>
</dbReference>
<evidence type="ECO:0000256" key="6">
    <source>
        <dbReference type="ARBA" id="ARBA00023034"/>
    </source>
</evidence>
<proteinExistence type="inferred from homology"/>
<evidence type="ECO:0000256" key="7">
    <source>
        <dbReference type="ARBA" id="ARBA00023136"/>
    </source>
</evidence>
<dbReference type="PANTHER" id="PTHR24016:SF0">
    <property type="entry name" value="CONSERVED OLIGOMERIC GOLGI COMPLEX SUBUNIT 4"/>
    <property type="match status" value="1"/>
</dbReference>
<dbReference type="PANTHER" id="PTHR24016">
    <property type="entry name" value="CONSERVED OLIGOMERIC GOLGI COMPLEX SUBUNIT 4"/>
    <property type="match status" value="1"/>
</dbReference>
<keyword evidence="6" id="KW-0333">Golgi apparatus</keyword>
<comment type="subcellular location">
    <subcellularLocation>
        <location evidence="1">Golgi apparatus membrane</location>
        <topology evidence="1">Peripheral membrane protein</topology>
    </subcellularLocation>
</comment>
<sequence length="850" mass="95782">MVEKNNRHRLSTASLFQNLSLLALDAQYDAILQKFESASSTADLSKLMDQIDQSTRVLDSELAHFVTVASKKHTQQISAVELSRAKLSGAIANLSDLTQVFTSANDLGHLLTSKIKTLDQEIGNVDKTLLFVTDVQTLKNTINQIQYAIDKKDWELAALGIHTIRHKLAPNLVNGRFASVVIPSSDIPELPTPTIEKWIGELKEEFQVLFNDAAKRRSVPEISKYFQLFPLIDQEEVGLNCYSKFICSIITDTSRTLINSVSQGENAGKPGVYASVTTSLFESVSMMLSQHTPLINKHYGESYPNAIVYVVLKIQREIDSQIGLICDTFYDTNRIEKVMQDIKLHTFRELKQKLAYELEESYTDVVDNDLVSIVEVGDLIHEFSAILRHWSLYCKFVVTKYFNPPKPEGSKDEGLKLPALLANSNFNKKIQAKYLPAFEVLYTFYFRRSLEKAITIEEMPSLEPYLVLAKESKSPEQAPVSSVIEDITLVFNNTLRNVLDSSQPTTVKRFVTECFKVIQNDLLNGFIEKALQENQPRYNTMLTLRVPSQNGVLSGSGSPSVSRTGTPAPESVGGFFKGASSALGNVVGTGSAMVSGANAGLVPNNPKLLKFVIYLNTVASGQEFFEQIINNLTKRNPTYLRNNFPFGIDEEKISHIINAELLEPFVSATSSMIKHSLLNFYNQSLKTKVSSMVFELFPETSETNYVIYSSAVLNDPSTILKFKQSWDAIIQPYRQTFHKALVYEKLLRLLVVNIASLVEKKLLFVLKKFRVNELGALKLDKDLSYVINEVCEDDYELREKFVRVTQLVLLVGMDNEEYELSSYKGTEDDEAGINWVLTPLERKQIRRFRI</sequence>
<keyword evidence="7" id="KW-0472">Membrane</keyword>
<keyword evidence="4" id="KW-0813">Transport</keyword>
<evidence type="ECO:0000259" key="9">
    <source>
        <dbReference type="SMART" id="SM00762"/>
    </source>
</evidence>
<accession>A0A1L0BYJ9</accession>
<protein>
    <recommendedName>
        <fullName evidence="3">Conserved oligomeric Golgi complex subunit 4</fullName>
    </recommendedName>
    <alternativeName>
        <fullName evidence="8">Component of oligomeric Golgi complex 4</fullName>
    </alternativeName>
</protein>
<dbReference type="SMART" id="SM00762">
    <property type="entry name" value="Cog4"/>
    <property type="match status" value="1"/>
</dbReference>
<evidence type="ECO:0000313" key="11">
    <source>
        <dbReference type="Proteomes" id="UP000182259"/>
    </source>
</evidence>
<dbReference type="Gene3D" id="1.20.58.1970">
    <property type="match status" value="1"/>
</dbReference>
<keyword evidence="5" id="KW-0653">Protein transport</keyword>
<name>A0A1L0BYJ9_9ASCO</name>
<dbReference type="Pfam" id="PF20662">
    <property type="entry name" value="COG4_C"/>
    <property type="match status" value="1"/>
</dbReference>
<evidence type="ECO:0000256" key="8">
    <source>
        <dbReference type="ARBA" id="ARBA00031340"/>
    </source>
</evidence>
<dbReference type="GO" id="GO:0000139">
    <property type="term" value="C:Golgi membrane"/>
    <property type="evidence" value="ECO:0007669"/>
    <property type="project" value="UniProtKB-SubCell"/>
</dbReference>
<dbReference type="InterPro" id="IPR013167">
    <property type="entry name" value="COG4_M"/>
</dbReference>
<comment type="similarity">
    <text evidence="2">Belongs to the COG4 family.</text>
</comment>
<evidence type="ECO:0000256" key="3">
    <source>
        <dbReference type="ARBA" id="ARBA00020975"/>
    </source>
</evidence>
<evidence type="ECO:0000256" key="4">
    <source>
        <dbReference type="ARBA" id="ARBA00022448"/>
    </source>
</evidence>
<dbReference type="Pfam" id="PF20663">
    <property type="entry name" value="COG4_N"/>
    <property type="match status" value="1"/>
</dbReference>
<evidence type="ECO:0000313" key="10">
    <source>
        <dbReference type="EMBL" id="SGZ56423.1"/>
    </source>
</evidence>
<dbReference type="GO" id="GO:0015031">
    <property type="term" value="P:protein transport"/>
    <property type="evidence" value="ECO:0007669"/>
    <property type="project" value="UniProtKB-KW"/>
</dbReference>
<dbReference type="InterPro" id="IPR048682">
    <property type="entry name" value="COG4"/>
</dbReference>
<dbReference type="AlphaFoldDB" id="A0A1L0BYJ9"/>
<feature type="domain" description="COG4 transport protein middle alpha-helical bundle" evidence="9">
    <location>
        <begin position="195"/>
        <end position="532"/>
    </location>
</feature>
<evidence type="ECO:0000256" key="1">
    <source>
        <dbReference type="ARBA" id="ARBA00004395"/>
    </source>
</evidence>
<gene>
    <name evidence="10" type="ORF">SAMEA4029009_CIC11G00000001091</name>
</gene>
<evidence type="ECO:0000256" key="5">
    <source>
        <dbReference type="ARBA" id="ARBA00022927"/>
    </source>
</evidence>
<dbReference type="Pfam" id="PF08318">
    <property type="entry name" value="COG4_m"/>
    <property type="match status" value="1"/>
</dbReference>
<dbReference type="InterPro" id="IPR048680">
    <property type="entry name" value="COG4_N"/>
</dbReference>
<organism evidence="10 11">
    <name type="scientific">Sungouiella intermedia</name>
    <dbReference type="NCBI Taxonomy" id="45354"/>
    <lineage>
        <taxon>Eukaryota</taxon>
        <taxon>Fungi</taxon>
        <taxon>Dikarya</taxon>
        <taxon>Ascomycota</taxon>
        <taxon>Saccharomycotina</taxon>
        <taxon>Pichiomycetes</taxon>
        <taxon>Metschnikowiaceae</taxon>
        <taxon>Sungouiella</taxon>
    </lineage>
</organism>
<dbReference type="EMBL" id="LT635767">
    <property type="protein sequence ID" value="SGZ56423.1"/>
    <property type="molecule type" value="Genomic_DNA"/>
</dbReference>
<dbReference type="Proteomes" id="UP000182259">
    <property type="component" value="Chromosome IV"/>
</dbReference>
<evidence type="ECO:0000256" key="2">
    <source>
        <dbReference type="ARBA" id="ARBA00009215"/>
    </source>
</evidence>
<reference evidence="10 11" key="1">
    <citation type="submission" date="2016-10" db="EMBL/GenBank/DDBJ databases">
        <authorList>
            <person name="de Groot N.N."/>
        </authorList>
    </citation>
    <scope>NUCLEOTIDE SEQUENCE [LARGE SCALE GENOMIC DNA]</scope>
    <source>
        <strain evidence="10 11">PYCC 4715</strain>
    </source>
</reference>